<dbReference type="Gramene" id="ORGLA01G0189000.1">
    <property type="protein sequence ID" value="ORGLA01G0189000.1"/>
    <property type="gene ID" value="ORGLA01G0189000"/>
</dbReference>
<dbReference type="STRING" id="4538.I1NPV0"/>
<name>I1NPV0_ORYGL</name>
<dbReference type="Gene3D" id="3.40.50.1820">
    <property type="entry name" value="alpha/beta hydrolase"/>
    <property type="match status" value="1"/>
</dbReference>
<proteinExistence type="predicted"/>
<keyword evidence="3" id="KW-1185">Reference proteome</keyword>
<dbReference type="Proteomes" id="UP000007306">
    <property type="component" value="Chromosome 1"/>
</dbReference>
<feature type="compositionally biased region" description="Low complexity" evidence="1">
    <location>
        <begin position="21"/>
        <end position="31"/>
    </location>
</feature>
<sequence length="162" mass="16987">MDSGGGEVSEDTWGGEGRAAGGEAMEAAGSGQRRHLEVEARRAAPGSRPPCRAPRREPYGLHAARVMVSRDVHLSASSFVRLYLPPPASGDKRLPVVVYIHGGGSPSAARRRQGEQKGLWEFVCPDAADGADDPQMNPTAAGAPGLENLVCEKVMVCVAEGN</sequence>
<feature type="region of interest" description="Disordered" evidence="1">
    <location>
        <begin position="1"/>
        <end position="56"/>
    </location>
</feature>
<accession>I1NPV0</accession>
<dbReference type="InterPro" id="IPR029058">
    <property type="entry name" value="AB_hydrolase_fold"/>
</dbReference>
<dbReference type="EnsemblPlants" id="ORGLA01G0189000.1">
    <property type="protein sequence ID" value="ORGLA01G0189000.1"/>
    <property type="gene ID" value="ORGLA01G0189000"/>
</dbReference>
<evidence type="ECO:0000256" key="1">
    <source>
        <dbReference type="SAM" id="MobiDB-lite"/>
    </source>
</evidence>
<reference evidence="2 3" key="2">
    <citation type="submission" date="2018-04" db="EMBL/GenBank/DDBJ databases">
        <title>OglaRS2 (Oryza glaberrima Reference Sequence Version 2).</title>
        <authorList>
            <person name="Zhang J."/>
            <person name="Kudrna D."/>
            <person name="Lee S."/>
            <person name="Talag J."/>
            <person name="Rajasekar S."/>
            <person name="Wing R.A."/>
        </authorList>
    </citation>
    <scope>NUCLEOTIDE SEQUENCE [LARGE SCALE GENOMIC DNA]</scope>
    <source>
        <strain evidence="2 3">cv. IRGC 96717</strain>
    </source>
</reference>
<dbReference type="AlphaFoldDB" id="I1NPV0"/>
<organism evidence="2 3">
    <name type="scientific">Oryza glaberrima</name>
    <name type="common">African rice</name>
    <dbReference type="NCBI Taxonomy" id="4538"/>
    <lineage>
        <taxon>Eukaryota</taxon>
        <taxon>Viridiplantae</taxon>
        <taxon>Streptophyta</taxon>
        <taxon>Embryophyta</taxon>
        <taxon>Tracheophyta</taxon>
        <taxon>Spermatophyta</taxon>
        <taxon>Magnoliopsida</taxon>
        <taxon>Liliopsida</taxon>
        <taxon>Poales</taxon>
        <taxon>Poaceae</taxon>
        <taxon>BOP clade</taxon>
        <taxon>Oryzoideae</taxon>
        <taxon>Oryzeae</taxon>
        <taxon>Oryzinae</taxon>
        <taxon>Oryza</taxon>
    </lineage>
</organism>
<dbReference type="PANTHER" id="PTHR23024:SF365">
    <property type="entry name" value="ALPHA_BETA HYDROLASE FOLD-3 DOMAIN-CONTAINING PROTEIN"/>
    <property type="match status" value="1"/>
</dbReference>
<evidence type="ECO:0000313" key="3">
    <source>
        <dbReference type="Proteomes" id="UP000007306"/>
    </source>
</evidence>
<dbReference type="InterPro" id="IPR050466">
    <property type="entry name" value="Carboxylest/Gibb_receptor"/>
</dbReference>
<dbReference type="HOGENOM" id="CLU_1639735_0_0_1"/>
<evidence type="ECO:0008006" key="4">
    <source>
        <dbReference type="Google" id="ProtNLM"/>
    </source>
</evidence>
<reference evidence="2" key="1">
    <citation type="submission" date="2015-06" db="UniProtKB">
        <authorList>
            <consortium name="EnsemblPlants"/>
        </authorList>
    </citation>
    <scope>IDENTIFICATION</scope>
</reference>
<evidence type="ECO:0000313" key="2">
    <source>
        <dbReference type="EnsemblPlants" id="ORGLA01G0189000.1"/>
    </source>
</evidence>
<dbReference type="SUPFAM" id="SSF53474">
    <property type="entry name" value="alpha/beta-Hydrolases"/>
    <property type="match status" value="1"/>
</dbReference>
<dbReference type="PANTHER" id="PTHR23024">
    <property type="entry name" value="ARYLACETAMIDE DEACETYLASE"/>
    <property type="match status" value="1"/>
</dbReference>
<protein>
    <recommendedName>
        <fullName evidence="4">Alpha/beta hydrolase fold-3 domain-containing protein</fullName>
    </recommendedName>
</protein>